<gene>
    <name evidence="4" type="ORF">AAG570_006951</name>
</gene>
<comment type="function">
    <text evidence="2">Involved in the assembly of C/D box small nucleolar ribonucleoprotein (snoRNP) particles. Recruits the SWI/SNF complex to the core promoter of rRNA genes and enhances pre-rRNA transcription. Mediates interaction of TELO2 with the R2TP complex which is necessary for the stability of MTOR and SMG1. Positively regulates the assembly and activity of the mTORC1 complex.</text>
</comment>
<dbReference type="EMBL" id="JBFDAA010000002">
    <property type="protein sequence ID" value="KAL1139974.1"/>
    <property type="molecule type" value="Genomic_DNA"/>
</dbReference>
<sequence>GFCVKCRTIEEDKVFINVCHTSAIPEPPDISDEKLIEILESEDPQNFRIPMSIGYLHIEADKSGNPCSVYDIAVNSTFYVKLKTNEVFKHFFMSLCLEALENKFSLKFDMQSQKTYVILKNRTVLGTLQIHRLQQRPIKKTPTPLIVEISSNNDTSVNLNVKDNQEKNLGDGLLQIVKHPPHSPKFLIATIKSDVVSSVYLFLCLI</sequence>
<organism evidence="4 5">
    <name type="scientific">Ranatra chinensis</name>
    <dbReference type="NCBI Taxonomy" id="642074"/>
    <lineage>
        <taxon>Eukaryota</taxon>
        <taxon>Metazoa</taxon>
        <taxon>Ecdysozoa</taxon>
        <taxon>Arthropoda</taxon>
        <taxon>Hexapoda</taxon>
        <taxon>Insecta</taxon>
        <taxon>Pterygota</taxon>
        <taxon>Neoptera</taxon>
        <taxon>Paraneoptera</taxon>
        <taxon>Hemiptera</taxon>
        <taxon>Heteroptera</taxon>
        <taxon>Panheteroptera</taxon>
        <taxon>Nepomorpha</taxon>
        <taxon>Nepidae</taxon>
        <taxon>Ranatrinae</taxon>
        <taxon>Ranatra</taxon>
    </lineage>
</organism>
<feature type="domain" description="PIH1 N-terminal" evidence="3">
    <location>
        <begin position="1"/>
        <end position="137"/>
    </location>
</feature>
<evidence type="ECO:0000313" key="5">
    <source>
        <dbReference type="Proteomes" id="UP001558652"/>
    </source>
</evidence>
<evidence type="ECO:0000313" key="4">
    <source>
        <dbReference type="EMBL" id="KAL1139974.1"/>
    </source>
</evidence>
<dbReference type="InterPro" id="IPR050734">
    <property type="entry name" value="PIH1/Kintoun_subfamily"/>
</dbReference>
<protein>
    <recommendedName>
        <fullName evidence="3">PIH1 N-terminal domain-containing protein</fullName>
    </recommendedName>
</protein>
<comment type="caution">
    <text evidence="4">The sequence shown here is derived from an EMBL/GenBank/DDBJ whole genome shotgun (WGS) entry which is preliminary data.</text>
</comment>
<evidence type="ECO:0000256" key="2">
    <source>
        <dbReference type="ARBA" id="ARBA00046233"/>
    </source>
</evidence>
<keyword evidence="5" id="KW-1185">Reference proteome</keyword>
<name>A0ABD0YVJ3_9HEMI</name>
<reference evidence="4 5" key="1">
    <citation type="submission" date="2024-07" db="EMBL/GenBank/DDBJ databases">
        <title>Chromosome-level genome assembly of the water stick insect Ranatra chinensis (Heteroptera: Nepidae).</title>
        <authorList>
            <person name="Liu X."/>
        </authorList>
    </citation>
    <scope>NUCLEOTIDE SEQUENCE [LARGE SCALE GENOMIC DNA]</scope>
    <source>
        <strain evidence="4">Cailab_2021Rc</strain>
        <tissue evidence="4">Muscle</tissue>
    </source>
</reference>
<dbReference type="InterPro" id="IPR012981">
    <property type="entry name" value="PIH1_N"/>
</dbReference>
<evidence type="ECO:0000256" key="1">
    <source>
        <dbReference type="ARBA" id="ARBA00008511"/>
    </source>
</evidence>
<proteinExistence type="inferred from homology"/>
<feature type="non-terminal residue" evidence="4">
    <location>
        <position position="1"/>
    </location>
</feature>
<dbReference type="PANTHER" id="PTHR22997:SF0">
    <property type="entry name" value="PIH1 DOMAIN-CONTAINING PROTEIN 1"/>
    <property type="match status" value="1"/>
</dbReference>
<dbReference type="AlphaFoldDB" id="A0ABD0YVJ3"/>
<accession>A0ABD0YVJ3</accession>
<dbReference type="Proteomes" id="UP001558652">
    <property type="component" value="Unassembled WGS sequence"/>
</dbReference>
<comment type="similarity">
    <text evidence="1">Belongs to the PIH1 family.</text>
</comment>
<evidence type="ECO:0000259" key="3">
    <source>
        <dbReference type="Pfam" id="PF08190"/>
    </source>
</evidence>
<dbReference type="Pfam" id="PF08190">
    <property type="entry name" value="PIH1"/>
    <property type="match status" value="1"/>
</dbReference>
<dbReference type="PANTHER" id="PTHR22997">
    <property type="entry name" value="PIH1 DOMAIN-CONTAINING PROTEIN 1"/>
    <property type="match status" value="1"/>
</dbReference>